<sequence length="130" mass="14921">MKYLILFCSLMVSSTMAHSLKGSWQLMSGFYVNEQGQKVDYEGLKLSAIKVVSDKHFSFITMADGKFWAAGAGDFEANEKTYTERPVHTSYAVPADGKYQFDYTLDGELWKKSRWQDGELVEQEVWQRLP</sequence>
<dbReference type="EMBL" id="BMLS01000001">
    <property type="protein sequence ID" value="GGO66020.1"/>
    <property type="molecule type" value="Genomic_DNA"/>
</dbReference>
<comment type="caution">
    <text evidence="2">The sequence shown here is derived from an EMBL/GenBank/DDBJ whole genome shotgun (WGS) entry which is preliminary data.</text>
</comment>
<evidence type="ECO:0000313" key="2">
    <source>
        <dbReference type="EMBL" id="GGO66020.1"/>
    </source>
</evidence>
<protein>
    <submittedName>
        <fullName evidence="2">Uncharacterized protein</fullName>
    </submittedName>
</protein>
<feature type="signal peptide" evidence="1">
    <location>
        <begin position="1"/>
        <end position="17"/>
    </location>
</feature>
<name>A0A917YW26_9ALTE</name>
<dbReference type="RefSeq" id="WP_188690934.1">
    <property type="nucleotide sequence ID" value="NZ_BMLS01000001.1"/>
</dbReference>
<reference evidence="2" key="2">
    <citation type="submission" date="2020-09" db="EMBL/GenBank/DDBJ databases">
        <authorList>
            <person name="Sun Q."/>
            <person name="Zhou Y."/>
        </authorList>
    </citation>
    <scope>NUCLEOTIDE SEQUENCE</scope>
    <source>
        <strain evidence="2">CGMCC 1.7086</strain>
    </source>
</reference>
<organism evidence="2 3">
    <name type="scientific">Bowmanella pacifica</name>
    <dbReference type="NCBI Taxonomy" id="502051"/>
    <lineage>
        <taxon>Bacteria</taxon>
        <taxon>Pseudomonadati</taxon>
        <taxon>Pseudomonadota</taxon>
        <taxon>Gammaproteobacteria</taxon>
        <taxon>Alteromonadales</taxon>
        <taxon>Alteromonadaceae</taxon>
        <taxon>Bowmanella</taxon>
    </lineage>
</organism>
<reference evidence="2" key="1">
    <citation type="journal article" date="2014" name="Int. J. Syst. Evol. Microbiol.">
        <title>Complete genome sequence of Corynebacterium casei LMG S-19264T (=DSM 44701T), isolated from a smear-ripened cheese.</title>
        <authorList>
            <consortium name="US DOE Joint Genome Institute (JGI-PGF)"/>
            <person name="Walter F."/>
            <person name="Albersmeier A."/>
            <person name="Kalinowski J."/>
            <person name="Ruckert C."/>
        </authorList>
    </citation>
    <scope>NUCLEOTIDE SEQUENCE</scope>
    <source>
        <strain evidence="2">CGMCC 1.7086</strain>
    </source>
</reference>
<evidence type="ECO:0000313" key="3">
    <source>
        <dbReference type="Proteomes" id="UP000606935"/>
    </source>
</evidence>
<dbReference type="Proteomes" id="UP000606935">
    <property type="component" value="Unassembled WGS sequence"/>
</dbReference>
<accession>A0A917YW26</accession>
<proteinExistence type="predicted"/>
<dbReference type="Gene3D" id="2.40.128.490">
    <property type="entry name" value="Uncharacterised protein PF14869, DUF4488"/>
    <property type="match status" value="1"/>
</dbReference>
<dbReference type="AlphaFoldDB" id="A0A917YW26"/>
<evidence type="ECO:0000256" key="1">
    <source>
        <dbReference type="SAM" id="SignalP"/>
    </source>
</evidence>
<keyword evidence="3" id="KW-1185">Reference proteome</keyword>
<keyword evidence="1" id="KW-0732">Signal</keyword>
<gene>
    <name evidence="2" type="ORF">GCM10010982_09240</name>
</gene>
<feature type="chain" id="PRO_5037297570" evidence="1">
    <location>
        <begin position="18"/>
        <end position="130"/>
    </location>
</feature>